<evidence type="ECO:0000313" key="3">
    <source>
        <dbReference type="Proteomes" id="UP000005824"/>
    </source>
</evidence>
<comment type="caution">
    <text evidence="2">The sequence shown here is derived from an EMBL/GenBank/DDBJ whole genome shotgun (WGS) entry which is preliminary data.</text>
</comment>
<dbReference type="STRING" id="497964.CfE428DRAFT_0411"/>
<evidence type="ECO:0000256" key="1">
    <source>
        <dbReference type="SAM" id="Phobius"/>
    </source>
</evidence>
<name>B4CUP8_9BACT</name>
<protein>
    <recommendedName>
        <fullName evidence="4">Transmembrane protein</fullName>
    </recommendedName>
</protein>
<organism evidence="2 3">
    <name type="scientific">Chthoniobacter flavus Ellin428</name>
    <dbReference type="NCBI Taxonomy" id="497964"/>
    <lineage>
        <taxon>Bacteria</taxon>
        <taxon>Pseudomonadati</taxon>
        <taxon>Verrucomicrobiota</taxon>
        <taxon>Spartobacteria</taxon>
        <taxon>Chthoniobacterales</taxon>
        <taxon>Chthoniobacteraceae</taxon>
        <taxon>Chthoniobacter</taxon>
    </lineage>
</organism>
<keyword evidence="3" id="KW-1185">Reference proteome</keyword>
<evidence type="ECO:0008006" key="4">
    <source>
        <dbReference type="Google" id="ProtNLM"/>
    </source>
</evidence>
<keyword evidence="1" id="KW-1133">Transmembrane helix</keyword>
<keyword evidence="1" id="KW-0472">Membrane</keyword>
<evidence type="ECO:0000313" key="2">
    <source>
        <dbReference type="EMBL" id="EDY22286.1"/>
    </source>
</evidence>
<dbReference type="EMBL" id="ABVL01000001">
    <property type="protein sequence ID" value="EDY22286.1"/>
    <property type="molecule type" value="Genomic_DNA"/>
</dbReference>
<sequence length="62" mass="7303">MATIRGHFHGPRSFFKEGTHNGQHLFLCLFTLGLWTPIWFLSAVFNAFQPFHCHGCGRRKWR</sequence>
<dbReference type="InParanoid" id="B4CUP8"/>
<dbReference type="Proteomes" id="UP000005824">
    <property type="component" value="Unassembled WGS sequence"/>
</dbReference>
<gene>
    <name evidence="2" type="ORF">CfE428DRAFT_0411</name>
</gene>
<dbReference type="AlphaFoldDB" id="B4CUP8"/>
<accession>B4CUP8</accession>
<feature type="transmembrane region" description="Helical" evidence="1">
    <location>
        <begin position="24"/>
        <end position="48"/>
    </location>
</feature>
<keyword evidence="1" id="KW-0812">Transmembrane</keyword>
<reference evidence="2 3" key="1">
    <citation type="journal article" date="2011" name="J. Bacteriol.">
        <title>Genome sequence of Chthoniobacter flavus Ellin428, an aerobic heterotrophic soil bacterium.</title>
        <authorList>
            <person name="Kant R."/>
            <person name="van Passel M.W."/>
            <person name="Palva A."/>
            <person name="Lucas S."/>
            <person name="Lapidus A."/>
            <person name="Glavina Del Rio T."/>
            <person name="Dalin E."/>
            <person name="Tice H."/>
            <person name="Bruce D."/>
            <person name="Goodwin L."/>
            <person name="Pitluck S."/>
            <person name="Larimer F.W."/>
            <person name="Land M.L."/>
            <person name="Hauser L."/>
            <person name="Sangwan P."/>
            <person name="de Vos W.M."/>
            <person name="Janssen P.H."/>
            <person name="Smidt H."/>
        </authorList>
    </citation>
    <scope>NUCLEOTIDE SEQUENCE [LARGE SCALE GENOMIC DNA]</scope>
    <source>
        <strain evidence="2 3">Ellin428</strain>
    </source>
</reference>
<proteinExistence type="predicted"/>